<dbReference type="EMBL" id="KQ252087">
    <property type="protein sequence ID" value="KNC70119.1"/>
    <property type="molecule type" value="Genomic_DNA"/>
</dbReference>
<evidence type="ECO:0000313" key="2">
    <source>
        <dbReference type="Proteomes" id="UP000054560"/>
    </source>
</evidence>
<dbReference type="AlphaFoldDB" id="A0A0L0F0I2"/>
<reference evidence="1 2" key="1">
    <citation type="submission" date="2011-02" db="EMBL/GenBank/DDBJ databases">
        <title>The Genome Sequence of Sphaeroforma arctica JP610.</title>
        <authorList>
            <consortium name="The Broad Institute Genome Sequencing Platform"/>
            <person name="Russ C."/>
            <person name="Cuomo C."/>
            <person name="Young S.K."/>
            <person name="Zeng Q."/>
            <person name="Gargeya S."/>
            <person name="Alvarado L."/>
            <person name="Berlin A."/>
            <person name="Chapman S.B."/>
            <person name="Chen Z."/>
            <person name="Freedman E."/>
            <person name="Gellesch M."/>
            <person name="Goldberg J."/>
            <person name="Griggs A."/>
            <person name="Gujja S."/>
            <person name="Heilman E."/>
            <person name="Heiman D."/>
            <person name="Howarth C."/>
            <person name="Mehta T."/>
            <person name="Neiman D."/>
            <person name="Pearson M."/>
            <person name="Roberts A."/>
            <person name="Saif S."/>
            <person name="Shea T."/>
            <person name="Shenoy N."/>
            <person name="Sisk P."/>
            <person name="Stolte C."/>
            <person name="Sykes S."/>
            <person name="White J."/>
            <person name="Yandava C."/>
            <person name="Burger G."/>
            <person name="Gray M.W."/>
            <person name="Holland P.W.H."/>
            <person name="King N."/>
            <person name="Lang F.B.F."/>
            <person name="Roger A.J."/>
            <person name="Ruiz-Trillo I."/>
            <person name="Haas B."/>
            <person name="Nusbaum C."/>
            <person name="Birren B."/>
        </authorList>
    </citation>
    <scope>NUCLEOTIDE SEQUENCE [LARGE SCALE GENOMIC DNA]</scope>
    <source>
        <strain evidence="1 2">JP610</strain>
    </source>
</reference>
<evidence type="ECO:0000313" key="1">
    <source>
        <dbReference type="EMBL" id="KNC70119.1"/>
    </source>
</evidence>
<proteinExistence type="predicted"/>
<organism evidence="1 2">
    <name type="scientific">Sphaeroforma arctica JP610</name>
    <dbReference type="NCBI Taxonomy" id="667725"/>
    <lineage>
        <taxon>Eukaryota</taxon>
        <taxon>Ichthyosporea</taxon>
        <taxon>Ichthyophonida</taxon>
        <taxon>Sphaeroforma</taxon>
    </lineage>
</organism>
<keyword evidence="2" id="KW-1185">Reference proteome</keyword>
<name>A0A0L0F0I2_9EUKA</name>
<dbReference type="RefSeq" id="XP_014144021.1">
    <property type="nucleotide sequence ID" value="XM_014288546.1"/>
</dbReference>
<gene>
    <name evidence="1" type="ORF">SARC_17358</name>
</gene>
<accession>A0A0L0F0I2</accession>
<sequence>QHKNTLNKANAVLEIDLKETKRQNIAAAQDIQSLKTSLEESGEKIRAGEGIIKTNLAQAQAQAKEWQLKLETMKHTGDTQKTALLER</sequence>
<dbReference type="Proteomes" id="UP000054560">
    <property type="component" value="Unassembled WGS sequence"/>
</dbReference>
<feature type="non-terminal residue" evidence="1">
    <location>
        <position position="1"/>
    </location>
</feature>
<dbReference type="GeneID" id="25917862"/>
<protein>
    <submittedName>
        <fullName evidence="1">Uncharacterized protein</fullName>
    </submittedName>
</protein>